<dbReference type="InterPro" id="IPR003593">
    <property type="entry name" value="AAA+_ATPase"/>
</dbReference>
<dbReference type="Pfam" id="PF00158">
    <property type="entry name" value="Sigma54_activat"/>
    <property type="match status" value="1"/>
</dbReference>
<dbReference type="SUPFAM" id="SSF52540">
    <property type="entry name" value="P-loop containing nucleoside triphosphate hydrolases"/>
    <property type="match status" value="1"/>
</dbReference>
<evidence type="ECO:0000256" key="3">
    <source>
        <dbReference type="ARBA" id="ARBA00023015"/>
    </source>
</evidence>
<dbReference type="PRINTS" id="PR01590">
    <property type="entry name" value="HTHFIS"/>
</dbReference>
<dbReference type="CDD" id="cd00009">
    <property type="entry name" value="AAA"/>
    <property type="match status" value="1"/>
</dbReference>
<sequence length="440" mass="48058">MPHALIVEDDAASRESLAAMVEVKGFTTAIAGDLSQARRHLSTQTPDIALIDLQLPDGYGMNLINELLPRRDTEIVLVTGHATIDSAVEALRAGATDYLTKPIDVRRLHAVLARVPRSSELQEQIGGLRRQLAELGHCGRLVGQSPAMRTLYAQFERIAQTSAPVVIQGESGSGKELAAQTLHELSRRARQPFVPVDCEAFTPERLAAELFGDAQTQQAGYVESADGGTLYLSEITGLASTVQAALLRLMETGRFRRPGSGGDIYVDLRIVAGTQHDLATAVAKGLLRADLLHRLNVFTVQMPPLRARRDDIELLARHFLSELNREHGTGKRFGRDAMEALMAERWTGNVRQLNNAVLRGYLHAEHEIDAVHLLGGMQAIAEPKPFESHIEIAVGTSLAAAERRLILSTLEACSGVRKRAAEVLGISLKTLYNRLDEYQG</sequence>
<evidence type="ECO:0000256" key="5">
    <source>
        <dbReference type="PROSITE-ProRule" id="PRU00169"/>
    </source>
</evidence>
<feature type="domain" description="Response regulatory" evidence="7">
    <location>
        <begin position="3"/>
        <end position="116"/>
    </location>
</feature>
<evidence type="ECO:0000313" key="8">
    <source>
        <dbReference type="EMBL" id="EIT67671.1"/>
    </source>
</evidence>
<dbReference type="OrthoDB" id="9804019at2"/>
<dbReference type="Proteomes" id="UP000003704">
    <property type="component" value="Unassembled WGS sequence"/>
</dbReference>
<dbReference type="InterPro" id="IPR058031">
    <property type="entry name" value="AAA_lid_NorR"/>
</dbReference>
<dbReference type="Gene3D" id="3.40.50.300">
    <property type="entry name" value="P-loop containing nucleotide triphosphate hydrolases"/>
    <property type="match status" value="1"/>
</dbReference>
<dbReference type="GO" id="GO:0005524">
    <property type="term" value="F:ATP binding"/>
    <property type="evidence" value="ECO:0007669"/>
    <property type="project" value="UniProtKB-KW"/>
</dbReference>
<evidence type="ECO:0000259" key="6">
    <source>
        <dbReference type="PROSITE" id="PS50045"/>
    </source>
</evidence>
<accession>I8HWG5</accession>
<dbReference type="EMBL" id="AKGD01000004">
    <property type="protein sequence ID" value="EIT67671.1"/>
    <property type="molecule type" value="Genomic_DNA"/>
</dbReference>
<name>I8HWG5_9GAMM</name>
<dbReference type="InterPro" id="IPR027417">
    <property type="entry name" value="P-loop_NTPase"/>
</dbReference>
<dbReference type="Pfam" id="PF02954">
    <property type="entry name" value="HTH_8"/>
    <property type="match status" value="1"/>
</dbReference>
<evidence type="ECO:0000256" key="2">
    <source>
        <dbReference type="ARBA" id="ARBA00022840"/>
    </source>
</evidence>
<gene>
    <name evidence="8" type="ORF">WQQ_41060</name>
</gene>
<dbReference type="PROSITE" id="PS50110">
    <property type="entry name" value="RESPONSE_REGULATORY"/>
    <property type="match status" value="1"/>
</dbReference>
<keyword evidence="1" id="KW-0547">Nucleotide-binding</keyword>
<dbReference type="AlphaFoldDB" id="I8HWG5"/>
<evidence type="ECO:0000259" key="7">
    <source>
        <dbReference type="PROSITE" id="PS50110"/>
    </source>
</evidence>
<dbReference type="SUPFAM" id="SSF52172">
    <property type="entry name" value="CheY-like"/>
    <property type="match status" value="1"/>
</dbReference>
<dbReference type="Pfam" id="PF25601">
    <property type="entry name" value="AAA_lid_14"/>
    <property type="match status" value="1"/>
</dbReference>
<dbReference type="InterPro" id="IPR001789">
    <property type="entry name" value="Sig_transdc_resp-reg_receiver"/>
</dbReference>
<dbReference type="Gene3D" id="3.40.50.2300">
    <property type="match status" value="1"/>
</dbReference>
<evidence type="ECO:0000313" key="9">
    <source>
        <dbReference type="Proteomes" id="UP000003704"/>
    </source>
</evidence>
<keyword evidence="2" id="KW-0067">ATP-binding</keyword>
<dbReference type="STRING" id="1172194.WQQ_41060"/>
<dbReference type="InterPro" id="IPR009057">
    <property type="entry name" value="Homeodomain-like_sf"/>
</dbReference>
<dbReference type="PROSITE" id="PS50045">
    <property type="entry name" value="SIGMA54_INTERACT_4"/>
    <property type="match status" value="1"/>
</dbReference>
<feature type="modified residue" description="4-aspartylphosphate" evidence="5">
    <location>
        <position position="52"/>
    </location>
</feature>
<evidence type="ECO:0000256" key="1">
    <source>
        <dbReference type="ARBA" id="ARBA00022741"/>
    </source>
</evidence>
<evidence type="ECO:0000256" key="4">
    <source>
        <dbReference type="ARBA" id="ARBA00023163"/>
    </source>
</evidence>
<dbReference type="SUPFAM" id="SSF46689">
    <property type="entry name" value="Homeodomain-like"/>
    <property type="match status" value="1"/>
</dbReference>
<keyword evidence="5" id="KW-0597">Phosphoprotein</keyword>
<dbReference type="GO" id="GO:0000160">
    <property type="term" value="P:phosphorelay signal transduction system"/>
    <property type="evidence" value="ECO:0007669"/>
    <property type="project" value="InterPro"/>
</dbReference>
<dbReference type="Gene3D" id="1.10.8.60">
    <property type="match status" value="1"/>
</dbReference>
<dbReference type="GO" id="GO:0043565">
    <property type="term" value="F:sequence-specific DNA binding"/>
    <property type="evidence" value="ECO:0007669"/>
    <property type="project" value="InterPro"/>
</dbReference>
<dbReference type="SMART" id="SM00382">
    <property type="entry name" value="AAA"/>
    <property type="match status" value="1"/>
</dbReference>
<protein>
    <submittedName>
        <fullName evidence="8">Sigma-54 interacting response regulator transcription regulator protein</fullName>
    </submittedName>
</protein>
<keyword evidence="4" id="KW-0804">Transcription</keyword>
<dbReference type="SMART" id="SM00448">
    <property type="entry name" value="REC"/>
    <property type="match status" value="1"/>
</dbReference>
<comment type="caution">
    <text evidence="8">The sequence shown here is derived from an EMBL/GenBank/DDBJ whole genome shotgun (WGS) entry which is preliminary data.</text>
</comment>
<keyword evidence="9" id="KW-1185">Reference proteome</keyword>
<dbReference type="GO" id="GO:0006355">
    <property type="term" value="P:regulation of DNA-templated transcription"/>
    <property type="evidence" value="ECO:0007669"/>
    <property type="project" value="InterPro"/>
</dbReference>
<reference evidence="8 9" key="1">
    <citation type="journal article" date="2012" name="J. Bacteriol.">
        <title>Genome Sequence of n-Alkane-Degrading Hydrocarboniphaga effusa Strain AP103T (ATCC BAA-332T).</title>
        <authorList>
            <person name="Chang H.K."/>
            <person name="Zylstra G.J."/>
            <person name="Chae J.C."/>
        </authorList>
    </citation>
    <scope>NUCLEOTIDE SEQUENCE [LARGE SCALE GENOMIC DNA]</scope>
    <source>
        <strain evidence="8 9">AP103</strain>
    </source>
</reference>
<dbReference type="InterPro" id="IPR011006">
    <property type="entry name" value="CheY-like_superfamily"/>
</dbReference>
<keyword evidence="3" id="KW-0805">Transcription regulation</keyword>
<dbReference type="PANTHER" id="PTHR32071">
    <property type="entry name" value="TRANSCRIPTIONAL REGULATORY PROTEIN"/>
    <property type="match status" value="1"/>
</dbReference>
<dbReference type="RefSeq" id="WP_007187041.1">
    <property type="nucleotide sequence ID" value="NZ_AKGD01000004.1"/>
</dbReference>
<dbReference type="Pfam" id="PF00072">
    <property type="entry name" value="Response_reg"/>
    <property type="match status" value="1"/>
</dbReference>
<feature type="domain" description="Sigma-54 factor interaction" evidence="6">
    <location>
        <begin position="141"/>
        <end position="362"/>
    </location>
</feature>
<dbReference type="InterPro" id="IPR002197">
    <property type="entry name" value="HTH_Fis"/>
</dbReference>
<dbReference type="InterPro" id="IPR002078">
    <property type="entry name" value="Sigma_54_int"/>
</dbReference>
<dbReference type="Gene3D" id="1.10.10.60">
    <property type="entry name" value="Homeodomain-like"/>
    <property type="match status" value="1"/>
</dbReference>
<proteinExistence type="predicted"/>
<organism evidence="8 9">
    <name type="scientific">Hydrocarboniphaga effusa AP103</name>
    <dbReference type="NCBI Taxonomy" id="1172194"/>
    <lineage>
        <taxon>Bacteria</taxon>
        <taxon>Pseudomonadati</taxon>
        <taxon>Pseudomonadota</taxon>
        <taxon>Gammaproteobacteria</taxon>
        <taxon>Nevskiales</taxon>
        <taxon>Nevskiaceae</taxon>
        <taxon>Hydrocarboniphaga</taxon>
    </lineage>
</organism>